<accession>A0AA41XSR1</accession>
<dbReference type="InterPro" id="IPR005000">
    <property type="entry name" value="Aldolase/citrate-lyase_domain"/>
</dbReference>
<dbReference type="Proteomes" id="UP001141650">
    <property type="component" value="Unassembled WGS sequence"/>
</dbReference>
<dbReference type="SUPFAM" id="SSF51621">
    <property type="entry name" value="Phosphoenolpyruvate/pyruvate domain"/>
    <property type="match status" value="1"/>
</dbReference>
<dbReference type="InterPro" id="IPR015813">
    <property type="entry name" value="Pyrv/PenolPyrv_kinase-like_dom"/>
</dbReference>
<sequence length="293" mass="30700">METRFSVRYREPMTTTLRAALRGDGLVLCLALLNSRTPDVPAVAAACGYDAVYVDLEHTPTSLETAQMLCVSALGAGISGLVRVPSHDPSTIARVLDGGASGVIVPHVNSSEEAAAVVRAARFPPMGHRSISGPNAVSGYQPLTAPELVEQLEQRTVVAVMIETPEAVEASESIASVDGVDMLLVGPSDLTAEMGIHGHYENHRFQRAVESVAAACRSHGVALGMAGIKSLELLDRFVGLGLRFISAGTDIGMMTEAATTRAQALRGLAGQTESGEKISGGPDANSHPHRTRQ</sequence>
<gene>
    <name evidence="6" type="ORF">H7K38_18735</name>
</gene>
<dbReference type="RefSeq" id="WP_083136807.1">
    <property type="nucleotide sequence ID" value="NZ_JACKVH010000017.1"/>
</dbReference>
<evidence type="ECO:0000259" key="5">
    <source>
        <dbReference type="Pfam" id="PF03328"/>
    </source>
</evidence>
<keyword evidence="2" id="KW-0479">Metal-binding</keyword>
<dbReference type="GO" id="GO:0016832">
    <property type="term" value="F:aldehyde-lyase activity"/>
    <property type="evidence" value="ECO:0007669"/>
    <property type="project" value="TreeGrafter"/>
</dbReference>
<evidence type="ECO:0000256" key="4">
    <source>
        <dbReference type="SAM" id="MobiDB-lite"/>
    </source>
</evidence>
<feature type="region of interest" description="Disordered" evidence="4">
    <location>
        <begin position="267"/>
        <end position="293"/>
    </location>
</feature>
<dbReference type="InterPro" id="IPR040442">
    <property type="entry name" value="Pyrv_kinase-like_dom_sf"/>
</dbReference>
<dbReference type="Gene3D" id="3.20.20.60">
    <property type="entry name" value="Phosphoenolpyruvate-binding domains"/>
    <property type="match status" value="1"/>
</dbReference>
<comment type="caution">
    <text evidence="6">The sequence shown here is derived from an EMBL/GenBank/DDBJ whole genome shotgun (WGS) entry which is preliminary data.</text>
</comment>
<name>A0AA41XSR1_9MYCO</name>
<protein>
    <submittedName>
        <fullName evidence="6">Aldolase</fullName>
    </submittedName>
</protein>
<dbReference type="EMBL" id="JACKVH010000017">
    <property type="protein sequence ID" value="MCV7380674.1"/>
    <property type="molecule type" value="Genomic_DNA"/>
</dbReference>
<keyword evidence="3" id="KW-0456">Lyase</keyword>
<evidence type="ECO:0000313" key="6">
    <source>
        <dbReference type="EMBL" id="MCV7380674.1"/>
    </source>
</evidence>
<reference evidence="6" key="1">
    <citation type="submission" date="2020-07" db="EMBL/GenBank/DDBJ databases">
        <authorList>
            <person name="Pettersson B.M.F."/>
            <person name="Behra P.R.K."/>
            <person name="Ramesh M."/>
            <person name="Das S."/>
            <person name="Dasgupta S."/>
            <person name="Kirsebom L.A."/>
        </authorList>
    </citation>
    <scope>NUCLEOTIDE SEQUENCE</scope>
    <source>
        <strain evidence="6">CCUG 55640</strain>
    </source>
</reference>
<proteinExistence type="inferred from homology"/>
<organism evidence="6 7">
    <name type="scientific">Mycobacterium alsense</name>
    <dbReference type="NCBI Taxonomy" id="324058"/>
    <lineage>
        <taxon>Bacteria</taxon>
        <taxon>Bacillati</taxon>
        <taxon>Actinomycetota</taxon>
        <taxon>Actinomycetes</taxon>
        <taxon>Mycobacteriales</taxon>
        <taxon>Mycobacteriaceae</taxon>
        <taxon>Mycobacterium</taxon>
    </lineage>
</organism>
<dbReference type="PANTHER" id="PTHR30502:SF0">
    <property type="entry name" value="PHOSPHOENOLPYRUVATE CARBOXYLASE FAMILY PROTEIN"/>
    <property type="match status" value="1"/>
</dbReference>
<evidence type="ECO:0000256" key="1">
    <source>
        <dbReference type="ARBA" id="ARBA00005568"/>
    </source>
</evidence>
<evidence type="ECO:0000313" key="7">
    <source>
        <dbReference type="Proteomes" id="UP001141650"/>
    </source>
</evidence>
<reference evidence="6" key="2">
    <citation type="journal article" date="2022" name="BMC Genomics">
        <title>Comparative genome analysis of mycobacteria focusing on tRNA and non-coding RNA.</title>
        <authorList>
            <person name="Behra P.R.K."/>
            <person name="Pettersson B.M.F."/>
            <person name="Ramesh M."/>
            <person name="Das S."/>
            <person name="Dasgupta S."/>
            <person name="Kirsebom L.A."/>
        </authorList>
    </citation>
    <scope>NUCLEOTIDE SEQUENCE</scope>
    <source>
        <strain evidence="6">CCUG 55640</strain>
    </source>
</reference>
<feature type="domain" description="HpcH/HpaI aldolase/citrate lyase" evidence="5">
    <location>
        <begin position="33"/>
        <end position="255"/>
    </location>
</feature>
<dbReference type="InterPro" id="IPR050251">
    <property type="entry name" value="HpcH-HpaI_aldolase"/>
</dbReference>
<dbReference type="GO" id="GO:0005737">
    <property type="term" value="C:cytoplasm"/>
    <property type="evidence" value="ECO:0007669"/>
    <property type="project" value="TreeGrafter"/>
</dbReference>
<dbReference type="PANTHER" id="PTHR30502">
    <property type="entry name" value="2-KETO-3-DEOXY-L-RHAMNONATE ALDOLASE"/>
    <property type="match status" value="1"/>
</dbReference>
<dbReference type="AlphaFoldDB" id="A0AA41XSR1"/>
<evidence type="ECO:0000256" key="3">
    <source>
        <dbReference type="ARBA" id="ARBA00023239"/>
    </source>
</evidence>
<dbReference type="Pfam" id="PF03328">
    <property type="entry name" value="HpcH_HpaI"/>
    <property type="match status" value="1"/>
</dbReference>
<dbReference type="GO" id="GO:0046872">
    <property type="term" value="F:metal ion binding"/>
    <property type="evidence" value="ECO:0007669"/>
    <property type="project" value="UniProtKB-KW"/>
</dbReference>
<evidence type="ECO:0000256" key="2">
    <source>
        <dbReference type="ARBA" id="ARBA00022723"/>
    </source>
</evidence>
<comment type="similarity">
    <text evidence="1">Belongs to the HpcH/HpaI aldolase family.</text>
</comment>